<feature type="compositionally biased region" description="Low complexity" evidence="2">
    <location>
        <begin position="520"/>
        <end position="533"/>
    </location>
</feature>
<feature type="compositionally biased region" description="Low complexity" evidence="2">
    <location>
        <begin position="242"/>
        <end position="258"/>
    </location>
</feature>
<comment type="caution">
    <text evidence="3">The sequence shown here is derived from an EMBL/GenBank/DDBJ whole genome shotgun (WGS) entry which is preliminary data.</text>
</comment>
<protein>
    <submittedName>
        <fullName evidence="3">Uncharacterized protein</fullName>
    </submittedName>
</protein>
<organism evidence="3 4">
    <name type="scientific">Cafeteria roenbergensis</name>
    <name type="common">Marine flagellate</name>
    <dbReference type="NCBI Taxonomy" id="33653"/>
    <lineage>
        <taxon>Eukaryota</taxon>
        <taxon>Sar</taxon>
        <taxon>Stramenopiles</taxon>
        <taxon>Bigyra</taxon>
        <taxon>Opalozoa</taxon>
        <taxon>Bicosoecida</taxon>
        <taxon>Cafeteriaceae</taxon>
        <taxon>Cafeteria</taxon>
    </lineage>
</organism>
<evidence type="ECO:0000313" key="3">
    <source>
        <dbReference type="EMBL" id="KAA0175854.1"/>
    </source>
</evidence>
<accession>A0A5A8EF32</accession>
<feature type="region of interest" description="Disordered" evidence="2">
    <location>
        <begin position="430"/>
        <end position="453"/>
    </location>
</feature>
<dbReference type="Proteomes" id="UP000322899">
    <property type="component" value="Unassembled WGS sequence"/>
</dbReference>
<feature type="region of interest" description="Disordered" evidence="2">
    <location>
        <begin position="784"/>
        <end position="939"/>
    </location>
</feature>
<name>A0A5A8EF32_CAFRO</name>
<feature type="compositionally biased region" description="Acidic residues" evidence="2">
    <location>
        <begin position="814"/>
        <end position="832"/>
    </location>
</feature>
<reference evidence="3 4" key="1">
    <citation type="submission" date="2019-07" db="EMBL/GenBank/DDBJ databases">
        <title>Genomes of Cafeteria roenbergensis.</title>
        <authorList>
            <person name="Fischer M.G."/>
            <person name="Hackl T."/>
            <person name="Roman M."/>
        </authorList>
    </citation>
    <scope>NUCLEOTIDE SEQUENCE [LARGE SCALE GENOMIC DNA]</scope>
    <source>
        <strain evidence="3 4">E4-10P</strain>
    </source>
</reference>
<feature type="compositionally biased region" description="Low complexity" evidence="2">
    <location>
        <begin position="854"/>
        <end position="871"/>
    </location>
</feature>
<feature type="compositionally biased region" description="Gly residues" evidence="2">
    <location>
        <begin position="487"/>
        <end position="497"/>
    </location>
</feature>
<proteinExistence type="predicted"/>
<evidence type="ECO:0000313" key="4">
    <source>
        <dbReference type="Proteomes" id="UP000322899"/>
    </source>
</evidence>
<evidence type="ECO:0000256" key="1">
    <source>
        <dbReference type="SAM" id="Coils"/>
    </source>
</evidence>
<dbReference type="EMBL" id="VLTO01000011">
    <property type="protein sequence ID" value="KAA0175854.1"/>
    <property type="molecule type" value="Genomic_DNA"/>
</dbReference>
<sequence length="1183" mass="123932">MGIGDSRYAVGAADIAGRDEDAPPSATIELERPSVATWEWRSSTGRRTQLHLGPKAARLLPLLRGVKADEVILAIRLALELRLPINIIAGIWRCFASASAMSPAATGTVAWRFAARALGIHYSPVLAARLLGLLGVRPVPEPEPLTLSAFVAVVWNLCTLQEGALVRFCFGLVDSHRRGVATATALRHLLCASYGAKSLQEVPGLAEAFLRLLLSVEAFEKGGGPTPPEQDERASGRGGASPRGAAGAGAAPSAAAGRADGRADGRAAAALAGPVAHAPDRPGAALVGGSDPSLVAALARQSGVPDAVVTVDEFVSAAARSPVLAGGILGLRSRCRDAVAARALGGRPSFTHPKEEAEEAAAAAAERAALRAAATEYQRCVGLVNTAQSRRQRSDAAAVASKAKAHLTHLTREAKARYDARRAAAEAERPWERWARLQPPQTHPAPGSVGGELRGDPVEIFLKAAEQELVRLGVETPPDSEGEGDAEAGGGEAGGGEPRSDQAVKAAVRQRQRARREARASVSAGPPKAAGAAGGTEAAELALFRRNSSLGSVLSGAAAARKLKAEAARARRAEKSKAQTPHLAGTGYFGTGPGRKMLRAAELWTLMEHDRATRVTFARLCCESVADLLGWSAVAAATPAPDLASESASARDGQSLMHLPVVDPSNVAAALASGKASLDPPPQAFPRDRTVPFLPRPPTRGPATLAHPSPLEAAALGDEAVAVYPRVHPRLRLLAAWASNALPYIVPESLAQRVLTETSAVERTPVAAAMKAGSLQALKDWPGRYLRTPKDANGNDLGLRGTGLGDGTGASDLDASDGDDEGSTTSDDESEVGDVASADDSYDGESSGEEAEEGAAGPGKRAEARAAAAAAVDDDNDEGTADAAGSGRGSAKARAAEEGKADDDDDDDDDDADDDEDDEDDDEDDGATAASGAEELSDAQRFAIRFDDRFWFRQQEEKEAVAALGRAQKTERDVVLNARVMLTSGFVKADVEELAAQRGGASAREAKWPTMRSMLVDLRATDVVALRREVWKMDKEAGAARAELESFLRDAADDEADRAEADARAKVGAKISSDVGLRDEVTLRAKKVKWLLDNWRELNPSAPESERPPPMSDARALRQARDEVLDIEGAKARQLAEDRFERLQSEIDELAEALGNLAQRAVGLANARFAARLAKAQASSKRA</sequence>
<feature type="region of interest" description="Disordered" evidence="2">
    <location>
        <begin position="474"/>
        <end position="533"/>
    </location>
</feature>
<dbReference type="AlphaFoldDB" id="A0A5A8EF32"/>
<feature type="compositionally biased region" description="Acidic residues" evidence="2">
    <location>
        <begin position="840"/>
        <end position="853"/>
    </location>
</feature>
<gene>
    <name evidence="3" type="ORF">FNF27_02575</name>
</gene>
<feature type="compositionally biased region" description="Low complexity" evidence="2">
    <location>
        <begin position="881"/>
        <end position="893"/>
    </location>
</feature>
<keyword evidence="1" id="KW-0175">Coiled coil</keyword>
<evidence type="ECO:0000256" key="2">
    <source>
        <dbReference type="SAM" id="MobiDB-lite"/>
    </source>
</evidence>
<feature type="region of interest" description="Disordered" evidence="2">
    <location>
        <begin position="221"/>
        <end position="259"/>
    </location>
</feature>
<feature type="coiled-coil region" evidence="1">
    <location>
        <begin position="1133"/>
        <end position="1160"/>
    </location>
</feature>
<feature type="compositionally biased region" description="Acidic residues" evidence="2">
    <location>
        <begin position="900"/>
        <end position="926"/>
    </location>
</feature>